<name>A0A8W8J7W3_MAGGI</name>
<dbReference type="PANTHER" id="PTHR14187">
    <property type="entry name" value="ALPHA KINASE/ELONGATION FACTOR 2 KINASE"/>
    <property type="match status" value="1"/>
</dbReference>
<accession>A0A8W8J7W3</accession>
<dbReference type="Gene3D" id="3.30.420.40">
    <property type="match status" value="2"/>
</dbReference>
<dbReference type="OrthoDB" id="6136980at2759"/>
<dbReference type="AlphaFoldDB" id="A0A8W8J7W3"/>
<organism evidence="1 2">
    <name type="scientific">Magallana gigas</name>
    <name type="common">Pacific oyster</name>
    <name type="synonym">Crassostrea gigas</name>
    <dbReference type="NCBI Taxonomy" id="29159"/>
    <lineage>
        <taxon>Eukaryota</taxon>
        <taxon>Metazoa</taxon>
        <taxon>Spiralia</taxon>
        <taxon>Lophotrochozoa</taxon>
        <taxon>Mollusca</taxon>
        <taxon>Bivalvia</taxon>
        <taxon>Autobranchia</taxon>
        <taxon>Pteriomorphia</taxon>
        <taxon>Ostreida</taxon>
        <taxon>Ostreoidea</taxon>
        <taxon>Ostreidae</taxon>
        <taxon>Magallana</taxon>
    </lineage>
</organism>
<dbReference type="Gene3D" id="3.90.640.10">
    <property type="entry name" value="Actin, Chain A, domain 4"/>
    <property type="match status" value="1"/>
</dbReference>
<protein>
    <submittedName>
        <fullName evidence="1">Uncharacterized protein</fullName>
    </submittedName>
</protein>
<evidence type="ECO:0000313" key="2">
    <source>
        <dbReference type="Proteomes" id="UP000005408"/>
    </source>
</evidence>
<reference evidence="1" key="1">
    <citation type="submission" date="2022-08" db="UniProtKB">
        <authorList>
            <consortium name="EnsemblMetazoa"/>
        </authorList>
    </citation>
    <scope>IDENTIFICATION</scope>
    <source>
        <strain evidence="1">05x7-T-G4-1.051#20</strain>
    </source>
</reference>
<dbReference type="EnsemblMetazoa" id="G17742.1">
    <property type="protein sequence ID" value="G17742.1:cds"/>
    <property type="gene ID" value="G17742"/>
</dbReference>
<evidence type="ECO:0000313" key="1">
    <source>
        <dbReference type="EnsemblMetazoa" id="G17742.1:cds"/>
    </source>
</evidence>
<dbReference type="Proteomes" id="UP000005408">
    <property type="component" value="Unassembled WGS sequence"/>
</dbReference>
<proteinExistence type="predicted"/>
<dbReference type="PANTHER" id="PTHR14187:SF5">
    <property type="entry name" value="HEAT SHOCK 70 KDA PROTEIN 12A"/>
    <property type="match status" value="1"/>
</dbReference>
<sequence>MWGDPEKQFMIQAAKKAGIDKTPIAIVLESEAAYIFYKELPVEKFEDGSNKIDVFSLGQRYLVLNAEDETIDTTVLKVSPEGKVNVLRRASWENCGGAVVDNAFKKFFIDIVGEKFMDSFR</sequence>
<keyword evidence="2" id="KW-1185">Reference proteome</keyword>